<keyword evidence="4" id="KW-1185">Reference proteome</keyword>
<feature type="domain" description="Glyoxalase/fosfomycin resistance/dioxygenase" evidence="2">
    <location>
        <begin position="79"/>
        <end position="145"/>
    </location>
</feature>
<dbReference type="AlphaFoldDB" id="A0A6P2BSI2"/>
<evidence type="ECO:0000259" key="2">
    <source>
        <dbReference type="Pfam" id="PF00903"/>
    </source>
</evidence>
<evidence type="ECO:0000256" key="1">
    <source>
        <dbReference type="SAM" id="MobiDB-lite"/>
    </source>
</evidence>
<accession>A0A6P2BSI2</accession>
<dbReference type="Proteomes" id="UP000460272">
    <property type="component" value="Unassembled WGS sequence"/>
</dbReference>
<dbReference type="EMBL" id="RPFW01000006">
    <property type="protein sequence ID" value="TVZ01828.1"/>
    <property type="molecule type" value="Genomic_DNA"/>
</dbReference>
<name>A0A6P2BSI2_9ACTN</name>
<organism evidence="3 4">
    <name type="scientific">Trebonia kvetii</name>
    <dbReference type="NCBI Taxonomy" id="2480626"/>
    <lineage>
        <taxon>Bacteria</taxon>
        <taxon>Bacillati</taxon>
        <taxon>Actinomycetota</taxon>
        <taxon>Actinomycetes</taxon>
        <taxon>Streptosporangiales</taxon>
        <taxon>Treboniaceae</taxon>
        <taxon>Trebonia</taxon>
    </lineage>
</organism>
<protein>
    <recommendedName>
        <fullName evidence="2">Glyoxalase/fosfomycin resistance/dioxygenase domain-containing protein</fullName>
    </recommendedName>
</protein>
<dbReference type="Pfam" id="PF00903">
    <property type="entry name" value="Glyoxalase"/>
    <property type="match status" value="1"/>
</dbReference>
<evidence type="ECO:0000313" key="3">
    <source>
        <dbReference type="EMBL" id="TVZ01828.1"/>
    </source>
</evidence>
<proteinExistence type="predicted"/>
<feature type="region of interest" description="Disordered" evidence="1">
    <location>
        <begin position="36"/>
        <end position="65"/>
    </location>
</feature>
<reference evidence="3 4" key="1">
    <citation type="submission" date="2018-11" db="EMBL/GenBank/DDBJ databases">
        <title>Trebonia kvetii gen.nov., sp.nov., a novel acidophilic actinobacterium, and proposal of the new actinobacterial family Treboniaceae fam. nov.</title>
        <authorList>
            <person name="Rapoport D."/>
            <person name="Sagova-Mareckova M."/>
            <person name="Sedlacek I."/>
            <person name="Provaznik J."/>
            <person name="Kralova S."/>
            <person name="Pavlinic D."/>
            <person name="Benes V."/>
            <person name="Kopecky J."/>
        </authorList>
    </citation>
    <scope>NUCLEOTIDE SEQUENCE [LARGE SCALE GENOMIC DNA]</scope>
    <source>
        <strain evidence="3 4">15Tr583</strain>
    </source>
</reference>
<dbReference type="InterPro" id="IPR004360">
    <property type="entry name" value="Glyas_Fos-R_dOase_dom"/>
</dbReference>
<dbReference type="OrthoDB" id="9792323at2"/>
<dbReference type="Gene3D" id="3.10.180.10">
    <property type="entry name" value="2,3-Dihydroxybiphenyl 1,2-Dioxygenase, domain 1"/>
    <property type="match status" value="1"/>
</dbReference>
<comment type="caution">
    <text evidence="3">The sequence shown here is derived from an EMBL/GenBank/DDBJ whole genome shotgun (WGS) entry which is preliminary data.</text>
</comment>
<dbReference type="SUPFAM" id="SSF54593">
    <property type="entry name" value="Glyoxalase/Bleomycin resistance protein/Dihydroxybiphenyl dioxygenase"/>
    <property type="match status" value="1"/>
</dbReference>
<gene>
    <name evidence="3" type="ORF">EAS64_30760</name>
</gene>
<sequence>MSVKSGQAQVPLSGPALDMPGATFWVWRGLTACRSGSPTWRPRHSSTGSSSSLNWMKSSHQHEGNEAPHYDLAWGDFTSGEYVMLRIAPAGPGQRTTGAQIGTTVDDVDAVHQKADQFGVTVLEQPHDGEWGRNAVYEDPDRNIVSVTSAN</sequence>
<dbReference type="InterPro" id="IPR029068">
    <property type="entry name" value="Glyas_Bleomycin-R_OHBP_Dase"/>
</dbReference>
<evidence type="ECO:0000313" key="4">
    <source>
        <dbReference type="Proteomes" id="UP000460272"/>
    </source>
</evidence>